<evidence type="ECO:0000313" key="4">
    <source>
        <dbReference type="Proteomes" id="UP000315750"/>
    </source>
</evidence>
<dbReference type="InterPro" id="IPR001611">
    <property type="entry name" value="Leu-rich_rpt"/>
</dbReference>
<dbReference type="SUPFAM" id="SSF52047">
    <property type="entry name" value="RNI-like"/>
    <property type="match status" value="2"/>
</dbReference>
<dbReference type="Gene3D" id="3.40.30.10">
    <property type="entry name" value="Glutaredoxin"/>
    <property type="match status" value="1"/>
</dbReference>
<dbReference type="InterPro" id="IPR006553">
    <property type="entry name" value="Leu-rich_rpt_Cys-con_subtyp"/>
</dbReference>
<keyword evidence="1" id="KW-0676">Redox-active center</keyword>
<feature type="domain" description="Thioredoxin" evidence="2">
    <location>
        <begin position="613"/>
        <end position="750"/>
    </location>
</feature>
<dbReference type="OrthoDB" id="288837at2"/>
<sequence length="752" mass="83151">MQRFTLGLLTLTLTLWFYSIAGQAAEGIEFSSESIGTVWVQPTSVSDFGYRTFGRDLSHWRELGPAVGRVEIPEDHDVRLVLNTAAAGQLGWTAEVPEGLVDMVEAYGFDLGDSGFSDLTHLAGLRCLSLSNVGLTSKIADDMPRLQQLQFLWIGSNAEVGDAAMAAIAALPELEAIGTYRTAVSDEGYRILAQNQQLRAVYAGYTAITDTGLTSLAQLPNLRAISLSATNPEFRGDDPEPVITNSGLASLKNCPDLEHLDINGSQVTDQGLRQLASDCPNLRRLSLDYSSLTSDGLQHLGLFKELEYLRCYGIDINDQVVEHFGDLHKLRNITGDLELSNAGVMRLASLPSLERLGISGKCDDACMPAVAAMPALKELSIQHTLITDEGFSQLANSTTLERVQITGNRMTTRCVETLATMKRLKHIGIMNVDPRADGAPVWQQLEELSFLEQELLLCECPRLEPDDIAKLSSFRHLKQLRIDGRQTFTDADLAHLQNLDHLEYLELTNSVITDEGLKIIGQLPALERLQINCLATEQGAEIVAAAPRLLYVSIGSPHLTESMIEQLRASHPKLVSLQLREFRLGNTEVSKSTSSRDSFWREGTEQEREQLNALEGKPAPTLAVTEWINSEPNTSLESLKGQVVLVEFWGTWCGPCRARMPEIRRLHEKYAAEGLVVIGMHSTNAADEAAEYVESNNITWAIGLDDSKQTSTAYEMPYWPSHYLIDRQGVLRMANPYRDELDKAIESLLQEE</sequence>
<protein>
    <submittedName>
        <fullName evidence="3">Thiol-disulfide oxidoreductase ResA</fullName>
    </submittedName>
</protein>
<organism evidence="3 4">
    <name type="scientific">Aeoliella mucimassa</name>
    <dbReference type="NCBI Taxonomy" id="2527972"/>
    <lineage>
        <taxon>Bacteria</taxon>
        <taxon>Pseudomonadati</taxon>
        <taxon>Planctomycetota</taxon>
        <taxon>Planctomycetia</taxon>
        <taxon>Pirellulales</taxon>
        <taxon>Lacipirellulaceae</taxon>
        <taxon>Aeoliella</taxon>
    </lineage>
</organism>
<evidence type="ECO:0000313" key="3">
    <source>
        <dbReference type="EMBL" id="QDU58562.1"/>
    </source>
</evidence>
<accession>A0A518AV23</accession>
<dbReference type="KEGG" id="amuc:Pan181_48010"/>
<proteinExistence type="predicted"/>
<dbReference type="SMART" id="SM00367">
    <property type="entry name" value="LRR_CC"/>
    <property type="match status" value="6"/>
</dbReference>
<dbReference type="InterPro" id="IPR000866">
    <property type="entry name" value="AhpC/TSA"/>
</dbReference>
<dbReference type="Gene3D" id="3.80.10.10">
    <property type="entry name" value="Ribonuclease Inhibitor"/>
    <property type="match status" value="3"/>
</dbReference>
<reference evidence="3 4" key="1">
    <citation type="submission" date="2019-02" db="EMBL/GenBank/DDBJ databases">
        <title>Deep-cultivation of Planctomycetes and their phenomic and genomic characterization uncovers novel biology.</title>
        <authorList>
            <person name="Wiegand S."/>
            <person name="Jogler M."/>
            <person name="Boedeker C."/>
            <person name="Pinto D."/>
            <person name="Vollmers J."/>
            <person name="Rivas-Marin E."/>
            <person name="Kohn T."/>
            <person name="Peeters S.H."/>
            <person name="Heuer A."/>
            <person name="Rast P."/>
            <person name="Oberbeckmann S."/>
            <person name="Bunk B."/>
            <person name="Jeske O."/>
            <person name="Meyerdierks A."/>
            <person name="Storesund J.E."/>
            <person name="Kallscheuer N."/>
            <person name="Luecker S."/>
            <person name="Lage O.M."/>
            <person name="Pohl T."/>
            <person name="Merkel B.J."/>
            <person name="Hornburger P."/>
            <person name="Mueller R.-W."/>
            <person name="Bruemmer F."/>
            <person name="Labrenz M."/>
            <person name="Spormann A.M."/>
            <person name="Op den Camp H."/>
            <person name="Overmann J."/>
            <person name="Amann R."/>
            <person name="Jetten M.S.M."/>
            <person name="Mascher T."/>
            <person name="Medema M.H."/>
            <person name="Devos D.P."/>
            <person name="Kaster A.-K."/>
            <person name="Ovreas L."/>
            <person name="Rohde M."/>
            <person name="Galperin M.Y."/>
            <person name="Jogler C."/>
        </authorList>
    </citation>
    <scope>NUCLEOTIDE SEQUENCE [LARGE SCALE GENOMIC DNA]</scope>
    <source>
        <strain evidence="3 4">Pan181</strain>
    </source>
</reference>
<dbReference type="PROSITE" id="PS00194">
    <property type="entry name" value="THIOREDOXIN_1"/>
    <property type="match status" value="1"/>
</dbReference>
<dbReference type="GO" id="GO:0019005">
    <property type="term" value="C:SCF ubiquitin ligase complex"/>
    <property type="evidence" value="ECO:0007669"/>
    <property type="project" value="TreeGrafter"/>
</dbReference>
<dbReference type="PANTHER" id="PTHR13318">
    <property type="entry name" value="PARTNER OF PAIRED, ISOFORM B-RELATED"/>
    <property type="match status" value="1"/>
</dbReference>
<dbReference type="InterPro" id="IPR036249">
    <property type="entry name" value="Thioredoxin-like_sf"/>
</dbReference>
<dbReference type="SUPFAM" id="SSF52833">
    <property type="entry name" value="Thioredoxin-like"/>
    <property type="match status" value="1"/>
</dbReference>
<dbReference type="InterPro" id="IPR013766">
    <property type="entry name" value="Thioredoxin_domain"/>
</dbReference>
<name>A0A518AV23_9BACT</name>
<dbReference type="PANTHER" id="PTHR13318:SF95">
    <property type="entry name" value="F-BOX PROTEIN YLR352W"/>
    <property type="match status" value="1"/>
</dbReference>
<keyword evidence="4" id="KW-1185">Reference proteome</keyword>
<dbReference type="Pfam" id="PF13516">
    <property type="entry name" value="LRR_6"/>
    <property type="match status" value="2"/>
</dbReference>
<dbReference type="Proteomes" id="UP000315750">
    <property type="component" value="Chromosome"/>
</dbReference>
<gene>
    <name evidence="3" type="primary">resA_11</name>
    <name evidence="3" type="ORF">Pan181_48010</name>
</gene>
<dbReference type="Pfam" id="PF00578">
    <property type="entry name" value="AhpC-TSA"/>
    <property type="match status" value="1"/>
</dbReference>
<dbReference type="CDD" id="cd02966">
    <property type="entry name" value="TlpA_like_family"/>
    <property type="match status" value="1"/>
</dbReference>
<dbReference type="EMBL" id="CP036278">
    <property type="protein sequence ID" value="QDU58562.1"/>
    <property type="molecule type" value="Genomic_DNA"/>
</dbReference>
<dbReference type="InterPro" id="IPR032675">
    <property type="entry name" value="LRR_dom_sf"/>
</dbReference>
<dbReference type="PROSITE" id="PS51352">
    <property type="entry name" value="THIOREDOXIN_2"/>
    <property type="match status" value="1"/>
</dbReference>
<evidence type="ECO:0000256" key="1">
    <source>
        <dbReference type="ARBA" id="ARBA00023284"/>
    </source>
</evidence>
<dbReference type="AlphaFoldDB" id="A0A518AV23"/>
<dbReference type="GO" id="GO:0016491">
    <property type="term" value="F:oxidoreductase activity"/>
    <property type="evidence" value="ECO:0007669"/>
    <property type="project" value="InterPro"/>
</dbReference>
<dbReference type="InterPro" id="IPR017937">
    <property type="entry name" value="Thioredoxin_CS"/>
</dbReference>
<dbReference type="GO" id="GO:0031146">
    <property type="term" value="P:SCF-dependent proteasomal ubiquitin-dependent protein catabolic process"/>
    <property type="evidence" value="ECO:0007669"/>
    <property type="project" value="TreeGrafter"/>
</dbReference>
<dbReference type="RefSeq" id="WP_145250719.1">
    <property type="nucleotide sequence ID" value="NZ_CP036278.1"/>
</dbReference>
<evidence type="ECO:0000259" key="2">
    <source>
        <dbReference type="PROSITE" id="PS51352"/>
    </source>
</evidence>
<dbReference type="GO" id="GO:0016209">
    <property type="term" value="F:antioxidant activity"/>
    <property type="evidence" value="ECO:0007669"/>
    <property type="project" value="InterPro"/>
</dbReference>